<protein>
    <submittedName>
        <fullName evidence="9">MFS transporter, AGZA family, xanthine/uracil permease</fullName>
    </submittedName>
</protein>
<feature type="transmembrane region" description="Helical" evidence="8">
    <location>
        <begin position="212"/>
        <end position="230"/>
    </location>
</feature>
<dbReference type="EMBL" id="LT629792">
    <property type="protein sequence ID" value="SDU03026.1"/>
    <property type="molecule type" value="Genomic_DNA"/>
</dbReference>
<dbReference type="PANTHER" id="PTHR43337:SF1">
    <property type="entry name" value="XANTHINE_URACIL PERMEASE C887.17-RELATED"/>
    <property type="match status" value="1"/>
</dbReference>
<accession>A0ABY0VAB0</accession>
<feature type="transmembrane region" description="Helical" evidence="8">
    <location>
        <begin position="59"/>
        <end position="78"/>
    </location>
</feature>
<evidence type="ECO:0000256" key="2">
    <source>
        <dbReference type="ARBA" id="ARBA00005697"/>
    </source>
</evidence>
<feature type="transmembrane region" description="Helical" evidence="8">
    <location>
        <begin position="437"/>
        <end position="466"/>
    </location>
</feature>
<comment type="subcellular location">
    <subcellularLocation>
        <location evidence="1">Endomembrane system</location>
        <topology evidence="1">Multi-pass membrane protein</topology>
    </subcellularLocation>
</comment>
<keyword evidence="5 8" id="KW-1133">Transmembrane helix</keyword>
<feature type="transmembrane region" description="Helical" evidence="8">
    <location>
        <begin position="237"/>
        <end position="255"/>
    </location>
</feature>
<feature type="transmembrane region" description="Helical" evidence="8">
    <location>
        <begin position="478"/>
        <end position="496"/>
    </location>
</feature>
<evidence type="ECO:0000256" key="1">
    <source>
        <dbReference type="ARBA" id="ARBA00004127"/>
    </source>
</evidence>
<evidence type="ECO:0000256" key="3">
    <source>
        <dbReference type="ARBA" id="ARBA00022448"/>
    </source>
</evidence>
<evidence type="ECO:0000256" key="4">
    <source>
        <dbReference type="ARBA" id="ARBA00022692"/>
    </source>
</evidence>
<feature type="transmembrane region" description="Helical" evidence="8">
    <location>
        <begin position="293"/>
        <end position="315"/>
    </location>
</feature>
<feature type="compositionally biased region" description="Low complexity" evidence="7">
    <location>
        <begin position="20"/>
        <end position="34"/>
    </location>
</feature>
<feature type="region of interest" description="Disordered" evidence="7">
    <location>
        <begin position="1"/>
        <end position="34"/>
    </location>
</feature>
<feature type="transmembrane region" description="Helical" evidence="8">
    <location>
        <begin position="90"/>
        <end position="109"/>
    </location>
</feature>
<dbReference type="PANTHER" id="PTHR43337">
    <property type="entry name" value="XANTHINE/URACIL PERMEASE C887.17-RELATED"/>
    <property type="match status" value="1"/>
</dbReference>
<comment type="similarity">
    <text evidence="2">Belongs to the nucleobase:cation symporter-2 (NCS2) (TC 2.A.40) family. Azg-like subfamily.</text>
</comment>
<feature type="transmembrane region" description="Helical" evidence="8">
    <location>
        <begin position="116"/>
        <end position="135"/>
    </location>
</feature>
<dbReference type="Pfam" id="PF00860">
    <property type="entry name" value="Xan_ur_permease"/>
    <property type="match status" value="1"/>
</dbReference>
<dbReference type="InterPro" id="IPR045018">
    <property type="entry name" value="Azg-like"/>
</dbReference>
<feature type="transmembrane region" description="Helical" evidence="8">
    <location>
        <begin position="409"/>
        <end position="425"/>
    </location>
</feature>
<evidence type="ECO:0000256" key="5">
    <source>
        <dbReference type="ARBA" id="ARBA00022989"/>
    </source>
</evidence>
<gene>
    <name evidence="9" type="ORF">SAMN04489714_1729</name>
</gene>
<keyword evidence="3" id="KW-0813">Transport</keyword>
<name>A0ABY0VAB0_9ACTO</name>
<evidence type="ECO:0000313" key="10">
    <source>
        <dbReference type="Proteomes" id="UP000198976"/>
    </source>
</evidence>
<evidence type="ECO:0000256" key="8">
    <source>
        <dbReference type="SAM" id="Phobius"/>
    </source>
</evidence>
<feature type="transmembrane region" description="Helical" evidence="8">
    <location>
        <begin position="141"/>
        <end position="160"/>
    </location>
</feature>
<evidence type="ECO:0000256" key="6">
    <source>
        <dbReference type="ARBA" id="ARBA00023136"/>
    </source>
</evidence>
<keyword evidence="6 8" id="KW-0472">Membrane</keyword>
<evidence type="ECO:0000256" key="7">
    <source>
        <dbReference type="SAM" id="MobiDB-lite"/>
    </source>
</evidence>
<proteinExistence type="inferred from homology"/>
<organism evidence="9 10">
    <name type="scientific">Schaalia radingae</name>
    <dbReference type="NCBI Taxonomy" id="131110"/>
    <lineage>
        <taxon>Bacteria</taxon>
        <taxon>Bacillati</taxon>
        <taxon>Actinomycetota</taxon>
        <taxon>Actinomycetes</taxon>
        <taxon>Actinomycetales</taxon>
        <taxon>Actinomycetaceae</taxon>
        <taxon>Schaalia</taxon>
    </lineage>
</organism>
<dbReference type="Proteomes" id="UP000198976">
    <property type="component" value="Chromosome I"/>
</dbReference>
<feature type="compositionally biased region" description="Basic residues" evidence="7">
    <location>
        <begin position="1"/>
        <end position="18"/>
    </location>
</feature>
<dbReference type="InterPro" id="IPR006043">
    <property type="entry name" value="NCS2"/>
</dbReference>
<reference evidence="9 10" key="1">
    <citation type="submission" date="2016-10" db="EMBL/GenBank/DDBJ databases">
        <authorList>
            <person name="Varghese N."/>
            <person name="Submissions S."/>
        </authorList>
    </citation>
    <scope>NUCLEOTIDE SEQUENCE [LARGE SCALE GENOMIC DNA]</scope>
    <source>
        <strain evidence="9 10">DSM 9169</strain>
    </source>
</reference>
<evidence type="ECO:0000313" key="9">
    <source>
        <dbReference type="EMBL" id="SDU03026.1"/>
    </source>
</evidence>
<keyword evidence="4 8" id="KW-0812">Transmembrane</keyword>
<keyword evidence="10" id="KW-1185">Reference proteome</keyword>
<feature type="transmembrane region" description="Helical" evidence="8">
    <location>
        <begin position="172"/>
        <end position="192"/>
    </location>
</feature>
<sequence length="502" mass="52714">MSSKNSKQRNNARNHSVKNQKNAAAQSQRSASSGVAQNGLDRFFHITERGSTVGREIRGGFVTFFSMAYILVINPIILSSALPENISTQAVAAGTALVAGIMTVLMGVVANYPLGLAAGMGLNAMVAFTLVGASGLTFQEAMGLIVWEGILITILVLTGFREAVFKAVPRQLKTAISVGIGLFIAFVGLLNAGIIRPGGTPVQLGVDGSLDGWPAVIFVFGLFLTIILYVRKVRGAILIGILSSTVLAIIIQAFVKIGQKSDENPTGWGQSVPEIDGAPVAFPQFSSLFQVDMFGAFGKLGPLAVILLVFSLMLADFFDTMGTMVAVGAEGDLLDEKGNPPRSKQILLIDSVSAMAGGMGGVSSNTSFIESAAGVGEGARTGLASVVTGCLFLVSTFLAPIVNLVPTEAASTALVFVGFLMMVQVTDMEWHKPEIAIPAFLTIAFMPFAYSISVGIGVGFIAYTAIQIAIGKARRIHPLMWVVSILFVAYFALGPIQRALLG</sequence>